<sequence>MKSSNHHDKPRPAMPEFYMPAMWPLDLQNAIVDWIGAWFWRRRMRRLLAQDIEGRIRLGGARGVVEQGAAEPLRSIAQRRARWLRPQGGCNRPG</sequence>
<dbReference type="OrthoDB" id="6903296at2"/>
<proteinExistence type="predicted"/>
<organism evidence="1">
    <name type="scientific">Ectopseudomonas oleovorans</name>
    <name type="common">Pseudomonas oleovorans</name>
    <dbReference type="NCBI Taxonomy" id="301"/>
    <lineage>
        <taxon>Bacteria</taxon>
        <taxon>Pseudomonadati</taxon>
        <taxon>Pseudomonadota</taxon>
        <taxon>Gammaproteobacteria</taxon>
        <taxon>Pseudomonadales</taxon>
        <taxon>Pseudomonadaceae</taxon>
        <taxon>Ectopseudomonas</taxon>
    </lineage>
</organism>
<dbReference type="EMBL" id="LR130779">
    <property type="protein sequence ID" value="VDN65106.1"/>
    <property type="molecule type" value="Genomic_DNA"/>
</dbReference>
<gene>
    <name evidence="1" type="ORF">POT9AD_4131</name>
</gene>
<protein>
    <submittedName>
        <fullName evidence="1">Uncharacterized protein</fullName>
    </submittedName>
</protein>
<reference evidence="1" key="1">
    <citation type="submission" date="2018-11" db="EMBL/GenBank/DDBJ databases">
        <authorList>
            <consortium name="Genoscope - CEA"/>
            <person name="William W."/>
        </authorList>
    </citation>
    <scope>NUCLEOTIDE SEQUENCE [LARGE SCALE GENOMIC DNA]</scope>
    <source>
        <strain evidence="1">T9AD</strain>
    </source>
</reference>
<evidence type="ECO:0000313" key="1">
    <source>
        <dbReference type="EMBL" id="VDN65106.1"/>
    </source>
</evidence>
<name>A0A653B8V1_ECTOL</name>
<accession>A0A653B8V1</accession>
<dbReference type="AlphaFoldDB" id="A0A653B8V1"/>